<evidence type="ECO:0000256" key="2">
    <source>
        <dbReference type="ARBA" id="ARBA00006242"/>
    </source>
</evidence>
<dbReference type="InterPro" id="IPR023591">
    <property type="entry name" value="Ribosomal_uS2_flav_dom_sf"/>
</dbReference>
<dbReference type="FunFam" id="1.10.8.10:FF:000001">
    <property type="entry name" value="Elongation factor Ts"/>
    <property type="match status" value="1"/>
</dbReference>
<keyword evidence="3 6" id="KW-0251">Elongation factor</keyword>
<reference evidence="6 7" key="1">
    <citation type="journal article" date="2021" name="Elife">
        <title>Chloroplast acquisition without the gene transfer in kleptoplastic sea slugs, Plakobranchus ocellatus.</title>
        <authorList>
            <person name="Maeda T."/>
            <person name="Takahashi S."/>
            <person name="Yoshida T."/>
            <person name="Shimamura S."/>
            <person name="Takaki Y."/>
            <person name="Nagai Y."/>
            <person name="Toyoda A."/>
            <person name="Suzuki Y."/>
            <person name="Arimoto A."/>
            <person name="Ishii H."/>
            <person name="Satoh N."/>
            <person name="Nishiyama T."/>
            <person name="Hasebe M."/>
            <person name="Maruyama T."/>
            <person name="Minagawa J."/>
            <person name="Obokata J."/>
            <person name="Shigenobu S."/>
        </authorList>
    </citation>
    <scope>NUCLEOTIDE SEQUENCE [LARGE SCALE GENOMIC DNA]</scope>
</reference>
<dbReference type="HAMAP" id="MF_00050">
    <property type="entry name" value="EF_Ts"/>
    <property type="match status" value="1"/>
</dbReference>
<feature type="non-terminal residue" evidence="6">
    <location>
        <position position="176"/>
    </location>
</feature>
<dbReference type="AlphaFoldDB" id="A0AAV4AYA3"/>
<dbReference type="SUPFAM" id="SSF52313">
    <property type="entry name" value="Ribosomal protein S2"/>
    <property type="match status" value="1"/>
</dbReference>
<evidence type="ECO:0000313" key="6">
    <source>
        <dbReference type="EMBL" id="GFO12042.1"/>
    </source>
</evidence>
<evidence type="ECO:0000256" key="4">
    <source>
        <dbReference type="ARBA" id="ARBA00022917"/>
    </source>
</evidence>
<keyword evidence="7" id="KW-1185">Reference proteome</keyword>
<comment type="similarity">
    <text evidence="1">Belongs to the EF-Ts family.</text>
</comment>
<dbReference type="Gene3D" id="1.10.8.10">
    <property type="entry name" value="DNA helicase RuvA subunit, C-terminal domain"/>
    <property type="match status" value="1"/>
</dbReference>
<dbReference type="PROSITE" id="PS01126">
    <property type="entry name" value="EF_TS_1"/>
    <property type="match status" value="1"/>
</dbReference>
<dbReference type="GO" id="GO:0003746">
    <property type="term" value="F:translation elongation factor activity"/>
    <property type="evidence" value="ECO:0007669"/>
    <property type="project" value="UniProtKB-KW"/>
</dbReference>
<dbReference type="Pfam" id="PF00318">
    <property type="entry name" value="Ribosomal_S2"/>
    <property type="match status" value="1"/>
</dbReference>
<gene>
    <name evidence="6" type="ORF">PoB_003854700</name>
</gene>
<comment type="similarity">
    <text evidence="2">Belongs to the universal ribosomal protein uS2 family.</text>
</comment>
<dbReference type="PANTHER" id="PTHR11741:SF0">
    <property type="entry name" value="ELONGATION FACTOR TS, MITOCHONDRIAL"/>
    <property type="match status" value="1"/>
</dbReference>
<dbReference type="InterPro" id="IPR018101">
    <property type="entry name" value="Transl_elong_Ts_CS"/>
</dbReference>
<dbReference type="SUPFAM" id="SSF46934">
    <property type="entry name" value="UBA-like"/>
    <property type="match status" value="1"/>
</dbReference>
<organism evidence="6 7">
    <name type="scientific">Plakobranchus ocellatus</name>
    <dbReference type="NCBI Taxonomy" id="259542"/>
    <lineage>
        <taxon>Eukaryota</taxon>
        <taxon>Metazoa</taxon>
        <taxon>Spiralia</taxon>
        <taxon>Lophotrochozoa</taxon>
        <taxon>Mollusca</taxon>
        <taxon>Gastropoda</taxon>
        <taxon>Heterobranchia</taxon>
        <taxon>Euthyneura</taxon>
        <taxon>Panpulmonata</taxon>
        <taxon>Sacoglossa</taxon>
        <taxon>Placobranchoidea</taxon>
        <taxon>Plakobranchidae</taxon>
        <taxon>Plakobranchus</taxon>
    </lineage>
</organism>
<proteinExistence type="inferred from homology"/>
<dbReference type="GO" id="GO:0005840">
    <property type="term" value="C:ribosome"/>
    <property type="evidence" value="ECO:0007669"/>
    <property type="project" value="InterPro"/>
</dbReference>
<dbReference type="PANTHER" id="PTHR11741">
    <property type="entry name" value="ELONGATION FACTOR TS"/>
    <property type="match status" value="1"/>
</dbReference>
<name>A0AAV4AYA3_9GAST</name>
<dbReference type="Gene3D" id="3.40.50.10490">
    <property type="entry name" value="Glucose-6-phosphate isomerase like protein, domain 1"/>
    <property type="match status" value="1"/>
</dbReference>
<sequence>MVDTNSDPSNIDLVIPSNDDAIRSINFFVTNIIKAIKEGEKIFKKNQQIEGLAEDYDRVKKDEEKQKNEEAKKAEVLDKPPPKNAEAASAKKAGEDKAIMDNKANAIKVSDIKELRELTNIGMMECKKALVEAKGDKEKAIKILKEKGLAIIAKRKDKSANEGVVFVHAENNQGWM</sequence>
<feature type="compositionally biased region" description="Basic and acidic residues" evidence="5">
    <location>
        <begin position="60"/>
        <end position="81"/>
    </location>
</feature>
<feature type="region of interest" description="Disordered" evidence="5">
    <location>
        <begin position="60"/>
        <end position="96"/>
    </location>
</feature>
<dbReference type="Proteomes" id="UP000735302">
    <property type="component" value="Unassembled WGS sequence"/>
</dbReference>
<comment type="caution">
    <text evidence="6">The sequence shown here is derived from an EMBL/GenBank/DDBJ whole genome shotgun (WGS) entry which is preliminary data.</text>
</comment>
<evidence type="ECO:0000256" key="3">
    <source>
        <dbReference type="ARBA" id="ARBA00022768"/>
    </source>
</evidence>
<dbReference type="InterPro" id="IPR001865">
    <property type="entry name" value="Ribosomal_uS2"/>
</dbReference>
<dbReference type="CDD" id="cd14275">
    <property type="entry name" value="UBA_EF-Ts"/>
    <property type="match status" value="1"/>
</dbReference>
<evidence type="ECO:0000256" key="5">
    <source>
        <dbReference type="SAM" id="MobiDB-lite"/>
    </source>
</evidence>
<accession>A0AAV4AYA3</accession>
<dbReference type="InterPro" id="IPR009060">
    <property type="entry name" value="UBA-like_sf"/>
</dbReference>
<dbReference type="EMBL" id="BLXT01004370">
    <property type="protein sequence ID" value="GFO12042.1"/>
    <property type="molecule type" value="Genomic_DNA"/>
</dbReference>
<evidence type="ECO:0000313" key="7">
    <source>
        <dbReference type="Proteomes" id="UP000735302"/>
    </source>
</evidence>
<dbReference type="InterPro" id="IPR001816">
    <property type="entry name" value="Transl_elong_EFTs/EF1B"/>
</dbReference>
<dbReference type="GO" id="GO:0003735">
    <property type="term" value="F:structural constituent of ribosome"/>
    <property type="evidence" value="ECO:0007669"/>
    <property type="project" value="InterPro"/>
</dbReference>
<keyword evidence="4" id="KW-0648">Protein biosynthesis</keyword>
<protein>
    <submittedName>
        <fullName evidence="6">Elongation factor ts</fullName>
    </submittedName>
</protein>
<evidence type="ECO:0000256" key="1">
    <source>
        <dbReference type="ARBA" id="ARBA00005532"/>
    </source>
</evidence>